<sequence>MKVAIITDSTSYIPLEIREKYNIIVVPLSVTFGNKSYEEETELSADEFYTLVRDSKELPKTSQPSIGYITDKLTELAENYDAAIAIHLSSGISGTFNTMQTAGNMVEDIKVYPFDSEISCMPQGFYVIEAAKMVEEGKSPEEIIARLNEMKQSMRAYFVVDDLQHLHRGGRLSGTQALVGSMLQVKPILHFHETKIVPFEKIRTQKKAIKRIVEMFEEDAKTGRAIRATVIDANAPELGERVAEDLRSRFPNATIETSYFGAVIGTHLGEGSLGIGWYFE</sequence>
<evidence type="ECO:0000313" key="2">
    <source>
        <dbReference type="EMBL" id="BAM48031.1"/>
    </source>
</evidence>
<dbReference type="Gene3D" id="3.30.1180.10">
    <property type="match status" value="1"/>
</dbReference>
<dbReference type="NCBIfam" id="TIGR00762">
    <property type="entry name" value="DegV"/>
    <property type="match status" value="1"/>
</dbReference>
<dbReference type="STRING" id="698758.AXY_18990"/>
<dbReference type="eggNOG" id="COG1307">
    <property type="taxonomic scope" value="Bacteria"/>
</dbReference>
<dbReference type="HOGENOM" id="CLU_048251_0_1_9"/>
<dbReference type="PATRIC" id="fig|698758.3.peg.1900"/>
<organism evidence="2 3">
    <name type="scientific">Amphibacillus xylanus (strain ATCC 51415 / DSM 6626 / JCM 7361 / LMG 17667 / NBRC 15112 / Ep01)</name>
    <dbReference type="NCBI Taxonomy" id="698758"/>
    <lineage>
        <taxon>Bacteria</taxon>
        <taxon>Bacillati</taxon>
        <taxon>Bacillota</taxon>
        <taxon>Bacilli</taxon>
        <taxon>Bacillales</taxon>
        <taxon>Bacillaceae</taxon>
        <taxon>Amphibacillus</taxon>
    </lineage>
</organism>
<dbReference type="RefSeq" id="WP_015010618.1">
    <property type="nucleotide sequence ID" value="NC_018704.1"/>
</dbReference>
<keyword evidence="3" id="KW-1185">Reference proteome</keyword>
<dbReference type="PANTHER" id="PTHR33434">
    <property type="entry name" value="DEGV DOMAIN-CONTAINING PROTEIN DR_1986-RELATED"/>
    <property type="match status" value="1"/>
</dbReference>
<dbReference type="OrthoDB" id="9775494at2"/>
<name>K0J566_AMPXN</name>
<dbReference type="EMBL" id="AP012050">
    <property type="protein sequence ID" value="BAM48031.1"/>
    <property type="molecule type" value="Genomic_DNA"/>
</dbReference>
<accession>K0J566</accession>
<evidence type="ECO:0000256" key="1">
    <source>
        <dbReference type="ARBA" id="ARBA00023121"/>
    </source>
</evidence>
<dbReference type="AlphaFoldDB" id="K0J566"/>
<evidence type="ECO:0000313" key="3">
    <source>
        <dbReference type="Proteomes" id="UP000006294"/>
    </source>
</evidence>
<dbReference type="PROSITE" id="PS51482">
    <property type="entry name" value="DEGV"/>
    <property type="match status" value="1"/>
</dbReference>
<keyword evidence="1" id="KW-0446">Lipid-binding</keyword>
<dbReference type="Gene3D" id="3.40.50.10170">
    <property type="match status" value="1"/>
</dbReference>
<dbReference type="PANTHER" id="PTHR33434:SF2">
    <property type="entry name" value="FATTY ACID-BINDING PROTEIN TM_1468"/>
    <property type="match status" value="1"/>
</dbReference>
<dbReference type="InterPro" id="IPR043168">
    <property type="entry name" value="DegV_C"/>
</dbReference>
<dbReference type="Pfam" id="PF02645">
    <property type="entry name" value="DegV"/>
    <property type="match status" value="1"/>
</dbReference>
<reference evidence="2 3" key="1">
    <citation type="submission" date="2011-01" db="EMBL/GenBank/DDBJ databases">
        <title>Whole genome sequence of Amphibacillus xylinus NBRC 15112.</title>
        <authorList>
            <person name="Nakazawa H."/>
            <person name="Katano Y."/>
            <person name="Nakamura S."/>
            <person name="Sasagawa M."/>
            <person name="Fukada J."/>
            <person name="Arai T."/>
            <person name="Sasakura N."/>
            <person name="Mochizuki D."/>
            <person name="Hosoyama A."/>
            <person name="Harada K."/>
            <person name="Horikawa H."/>
            <person name="Kato Y."/>
            <person name="Harada T."/>
            <person name="Sasaki K."/>
            <person name="Sekiguchi M."/>
            <person name="Hodoyama M."/>
            <person name="Nishiko R."/>
            <person name="Narita H."/>
            <person name="Hanamaki A."/>
            <person name="Hata C."/>
            <person name="Konno Y."/>
            <person name="Niimura Y."/>
            <person name="Yamazaki S."/>
            <person name="Fujita N."/>
        </authorList>
    </citation>
    <scope>NUCLEOTIDE SEQUENCE [LARGE SCALE GENOMIC DNA]</scope>
    <source>
        <strain evidence="3">ATCC 51415 / DSM 6626 / JCM 7361 / LMG 17667 / NBRC 15112 / Ep01</strain>
    </source>
</reference>
<dbReference type="Proteomes" id="UP000006294">
    <property type="component" value="Chromosome"/>
</dbReference>
<gene>
    <name evidence="2" type="ordered locus">AXY_18990</name>
</gene>
<dbReference type="SUPFAM" id="SSF82549">
    <property type="entry name" value="DAK1/DegV-like"/>
    <property type="match status" value="1"/>
</dbReference>
<evidence type="ECO:0008006" key="4">
    <source>
        <dbReference type="Google" id="ProtNLM"/>
    </source>
</evidence>
<proteinExistence type="predicted"/>
<dbReference type="InterPro" id="IPR003797">
    <property type="entry name" value="DegV"/>
</dbReference>
<dbReference type="InterPro" id="IPR050270">
    <property type="entry name" value="DegV_domain_contain"/>
</dbReference>
<dbReference type="KEGG" id="axl:AXY_18990"/>
<protein>
    <recommendedName>
        <fullName evidence="4">DegV family protein</fullName>
    </recommendedName>
</protein>
<dbReference type="GO" id="GO:0008289">
    <property type="term" value="F:lipid binding"/>
    <property type="evidence" value="ECO:0007669"/>
    <property type="project" value="UniProtKB-KW"/>
</dbReference>